<sequence length="252" mass="26556">MLRRLRDSKANSESDGGRNSRRNTRSNSRRKAALHLAAMAGVLALAGGFVAQSASPAHAELTLEGGLLVSTREDFRLCVSTTGELDNPRQARAELVSGLAQVQKHPDWEAAFGAPPARAAVAAADTCPSVRLPESVERTTIVGPGVTEDPTPYRTWVHILDERTADRVLGAGVQAATAPAEIMFDADRRGATVSTAVLVRAGYLDDQTFRKGLLTEGIGLLPTVKAPDLSASVHSVKGAPETDEGADKGGER</sequence>
<protein>
    <submittedName>
        <fullName evidence="2">Uncharacterized protein</fullName>
    </submittedName>
</protein>
<feature type="compositionally biased region" description="Basic and acidic residues" evidence="1">
    <location>
        <begin position="1"/>
        <end position="18"/>
    </location>
</feature>
<evidence type="ECO:0000313" key="2">
    <source>
        <dbReference type="EMBL" id="SFK63094.1"/>
    </source>
</evidence>
<evidence type="ECO:0000313" key="3">
    <source>
        <dbReference type="Proteomes" id="UP000198928"/>
    </source>
</evidence>
<dbReference type="EMBL" id="FOSG01000007">
    <property type="protein sequence ID" value="SFK63094.1"/>
    <property type="molecule type" value="Genomic_DNA"/>
</dbReference>
<dbReference type="OrthoDB" id="3389211at2"/>
<evidence type="ECO:0000256" key="1">
    <source>
        <dbReference type="SAM" id="MobiDB-lite"/>
    </source>
</evidence>
<feature type="compositionally biased region" description="Basic residues" evidence="1">
    <location>
        <begin position="19"/>
        <end position="30"/>
    </location>
</feature>
<dbReference type="AlphaFoldDB" id="A0A1I4B328"/>
<gene>
    <name evidence="2" type="ORF">SAMN05192584_107233</name>
</gene>
<feature type="region of interest" description="Disordered" evidence="1">
    <location>
        <begin position="231"/>
        <end position="252"/>
    </location>
</feature>
<dbReference type="Proteomes" id="UP000198928">
    <property type="component" value="Unassembled WGS sequence"/>
</dbReference>
<name>A0A1I4B328_9ACTN</name>
<organism evidence="2 3">
    <name type="scientific">Streptomyces pini</name>
    <dbReference type="NCBI Taxonomy" id="1520580"/>
    <lineage>
        <taxon>Bacteria</taxon>
        <taxon>Bacillati</taxon>
        <taxon>Actinomycetota</taxon>
        <taxon>Actinomycetes</taxon>
        <taxon>Kitasatosporales</taxon>
        <taxon>Streptomycetaceae</taxon>
        <taxon>Streptomyces</taxon>
    </lineage>
</organism>
<proteinExistence type="predicted"/>
<dbReference type="RefSeq" id="WP_139238095.1">
    <property type="nucleotide sequence ID" value="NZ_FOSG01000007.1"/>
</dbReference>
<accession>A0A1I4B328</accession>
<feature type="region of interest" description="Disordered" evidence="1">
    <location>
        <begin position="1"/>
        <end position="30"/>
    </location>
</feature>
<reference evidence="3" key="1">
    <citation type="submission" date="2016-10" db="EMBL/GenBank/DDBJ databases">
        <authorList>
            <person name="Varghese N."/>
            <person name="Submissions S."/>
        </authorList>
    </citation>
    <scope>NUCLEOTIDE SEQUENCE [LARGE SCALE GENOMIC DNA]</scope>
    <source>
        <strain evidence="3">PL19</strain>
    </source>
</reference>
<keyword evidence="3" id="KW-1185">Reference proteome</keyword>